<evidence type="ECO:0000259" key="1">
    <source>
        <dbReference type="Pfam" id="PF01261"/>
    </source>
</evidence>
<dbReference type="SUPFAM" id="SSF51658">
    <property type="entry name" value="Xylose isomerase-like"/>
    <property type="match status" value="1"/>
</dbReference>
<accession>A0A2N5HSB5</accession>
<dbReference type="InterPro" id="IPR013022">
    <property type="entry name" value="Xyl_isomerase-like_TIM-brl"/>
</dbReference>
<keyword evidence="2" id="KW-0413">Isomerase</keyword>
<dbReference type="AlphaFoldDB" id="A0A2N5HSB5"/>
<comment type="caution">
    <text evidence="2">The sequence shown here is derived from an EMBL/GenBank/DDBJ whole genome shotgun (WGS) entry which is preliminary data.</text>
</comment>
<dbReference type="PANTHER" id="PTHR12110:SF41">
    <property type="entry name" value="INOSOSE DEHYDRATASE"/>
    <property type="match status" value="1"/>
</dbReference>
<keyword evidence="3" id="KW-1185">Reference proteome</keyword>
<dbReference type="PANTHER" id="PTHR12110">
    <property type="entry name" value="HYDROXYPYRUVATE ISOMERASE"/>
    <property type="match status" value="1"/>
</dbReference>
<dbReference type="Gene3D" id="3.20.20.150">
    <property type="entry name" value="Divalent-metal-dependent TIM barrel enzymes"/>
    <property type="match status" value="1"/>
</dbReference>
<dbReference type="RefSeq" id="WP_101646438.1">
    <property type="nucleotide sequence ID" value="NZ_PGVE01000017.1"/>
</dbReference>
<dbReference type="Proteomes" id="UP000234950">
    <property type="component" value="Unassembled WGS sequence"/>
</dbReference>
<evidence type="ECO:0000313" key="3">
    <source>
        <dbReference type="Proteomes" id="UP000234950"/>
    </source>
</evidence>
<evidence type="ECO:0000313" key="2">
    <source>
        <dbReference type="EMBL" id="PLS08419.1"/>
    </source>
</evidence>
<proteinExistence type="predicted"/>
<dbReference type="OrthoDB" id="9779184at2"/>
<gene>
    <name evidence="2" type="ORF">CVD27_03150</name>
</gene>
<dbReference type="Pfam" id="PF01261">
    <property type="entry name" value="AP_endonuc_2"/>
    <property type="match status" value="1"/>
</dbReference>
<sequence>MTKKLAFSRPTETFGEQASLFKNYRSIGYDGLQLKYGQYASYIDEPERFLVEWDSSPGLASGLITAGILDEKNIEQLRRVYKFAEKVGTDLIIFCHLISRDQVGVEDIRKFADVFSELGKEAEQFGVKLSLHHHYNNPVMYREDFDVFFEKIKDQTVGLTVDTAHLVKSGITNIPEVIQSFGGVIDNFHLKDFAEGDWRVLGKGDIDFSPVFKAIDDIKYSGWISADEESGSGVIDGMKDCYSFIKQGLLVKTTD</sequence>
<dbReference type="GO" id="GO:0016853">
    <property type="term" value="F:isomerase activity"/>
    <property type="evidence" value="ECO:0007669"/>
    <property type="project" value="UniProtKB-KW"/>
</dbReference>
<reference evidence="2 3" key="1">
    <citation type="submission" date="2017-11" db="EMBL/GenBank/DDBJ databases">
        <title>Comparitive Functional Genomics of Dry Heat Resistant strains isolated from the Viking Spacecraft.</title>
        <authorList>
            <person name="Seuylemezian A."/>
            <person name="Cooper K."/>
            <person name="Vaishampayan P."/>
        </authorList>
    </citation>
    <scope>NUCLEOTIDE SEQUENCE [LARGE SCALE GENOMIC DNA]</scope>
    <source>
        <strain evidence="2 3">V32-6</strain>
    </source>
</reference>
<name>A0A2N5HSB5_9BACI</name>
<dbReference type="InterPro" id="IPR036237">
    <property type="entry name" value="Xyl_isomerase-like_sf"/>
</dbReference>
<feature type="domain" description="Xylose isomerase-like TIM barrel" evidence="1">
    <location>
        <begin position="70"/>
        <end position="229"/>
    </location>
</feature>
<dbReference type="InterPro" id="IPR050312">
    <property type="entry name" value="IolE/XylAMocC-like"/>
</dbReference>
<dbReference type="EMBL" id="PGVE01000017">
    <property type="protein sequence ID" value="PLS08419.1"/>
    <property type="molecule type" value="Genomic_DNA"/>
</dbReference>
<organism evidence="2 3">
    <name type="scientific">Neobacillus cucumis</name>
    <dbReference type="NCBI Taxonomy" id="1740721"/>
    <lineage>
        <taxon>Bacteria</taxon>
        <taxon>Bacillati</taxon>
        <taxon>Bacillota</taxon>
        <taxon>Bacilli</taxon>
        <taxon>Bacillales</taxon>
        <taxon>Bacillaceae</taxon>
        <taxon>Neobacillus</taxon>
    </lineage>
</organism>
<protein>
    <submittedName>
        <fullName evidence="2">Xylose isomerase</fullName>
    </submittedName>
</protein>